<dbReference type="OrthoDB" id="2363873at2759"/>
<dbReference type="GO" id="GO:0016042">
    <property type="term" value="P:lipid catabolic process"/>
    <property type="evidence" value="ECO:0007669"/>
    <property type="project" value="UniProtKB-KW"/>
</dbReference>
<evidence type="ECO:0000256" key="5">
    <source>
        <dbReference type="SAM" id="MobiDB-lite"/>
    </source>
</evidence>
<dbReference type="InterPro" id="IPR029058">
    <property type="entry name" value="AB_hydrolase_fold"/>
</dbReference>
<evidence type="ECO:0000313" key="6">
    <source>
        <dbReference type="EMBL" id="EXJ91092.1"/>
    </source>
</evidence>
<dbReference type="Gene3D" id="3.40.50.1820">
    <property type="entry name" value="alpha/beta hydrolase"/>
    <property type="match status" value="1"/>
</dbReference>
<evidence type="ECO:0000256" key="4">
    <source>
        <dbReference type="PIRNR" id="PIRNR018169"/>
    </source>
</evidence>
<reference evidence="6 7" key="1">
    <citation type="submission" date="2013-03" db="EMBL/GenBank/DDBJ databases">
        <title>The Genome Sequence of Capronia coronata CBS 617.96.</title>
        <authorList>
            <consortium name="The Broad Institute Genomics Platform"/>
            <person name="Cuomo C."/>
            <person name="de Hoog S."/>
            <person name="Gorbushina A."/>
            <person name="Walker B."/>
            <person name="Young S.K."/>
            <person name="Zeng Q."/>
            <person name="Gargeya S."/>
            <person name="Fitzgerald M."/>
            <person name="Haas B."/>
            <person name="Abouelleil A."/>
            <person name="Allen A.W."/>
            <person name="Alvarado L."/>
            <person name="Arachchi H.M."/>
            <person name="Berlin A.M."/>
            <person name="Chapman S.B."/>
            <person name="Gainer-Dewar J."/>
            <person name="Goldberg J."/>
            <person name="Griggs A."/>
            <person name="Gujja S."/>
            <person name="Hansen M."/>
            <person name="Howarth C."/>
            <person name="Imamovic A."/>
            <person name="Ireland A."/>
            <person name="Larimer J."/>
            <person name="McCowan C."/>
            <person name="Murphy C."/>
            <person name="Pearson M."/>
            <person name="Poon T.W."/>
            <person name="Priest M."/>
            <person name="Roberts A."/>
            <person name="Saif S."/>
            <person name="Shea T."/>
            <person name="Sisk P."/>
            <person name="Sykes S."/>
            <person name="Wortman J."/>
            <person name="Nusbaum C."/>
            <person name="Birren B."/>
        </authorList>
    </citation>
    <scope>NUCLEOTIDE SEQUENCE [LARGE SCALE GENOMIC DNA]</scope>
    <source>
        <strain evidence="6 7">CBS 617.96</strain>
    </source>
</reference>
<feature type="compositionally biased region" description="Polar residues" evidence="5">
    <location>
        <begin position="389"/>
        <end position="398"/>
    </location>
</feature>
<dbReference type="InterPro" id="IPR016715">
    <property type="entry name" value="PAF_acetylhydro_eukaryote"/>
</dbReference>
<feature type="compositionally biased region" description="Polar residues" evidence="5">
    <location>
        <begin position="408"/>
        <end position="422"/>
    </location>
</feature>
<feature type="compositionally biased region" description="Polar residues" evidence="5">
    <location>
        <begin position="447"/>
        <end position="466"/>
    </location>
</feature>
<comment type="caution">
    <text evidence="6">The sequence shown here is derived from an EMBL/GenBank/DDBJ whole genome shotgun (WGS) entry which is preliminary data.</text>
</comment>
<evidence type="ECO:0000256" key="1">
    <source>
        <dbReference type="ARBA" id="ARBA00022801"/>
    </source>
</evidence>
<dbReference type="GO" id="GO:0003847">
    <property type="term" value="F:1-alkyl-2-acetylglycerophosphocholine esterase activity"/>
    <property type="evidence" value="ECO:0007669"/>
    <property type="project" value="UniProtKB-UniRule"/>
</dbReference>
<dbReference type="PANTHER" id="PTHR10272:SF7">
    <property type="entry name" value="PHOSPHOLIPASE-RELATED"/>
    <property type="match status" value="1"/>
</dbReference>
<keyword evidence="2 4" id="KW-0442">Lipid degradation</keyword>
<dbReference type="STRING" id="1182541.W9YDY3"/>
<keyword evidence="7" id="KW-1185">Reference proteome</keyword>
<accession>W9YDY3</accession>
<evidence type="ECO:0000313" key="7">
    <source>
        <dbReference type="Proteomes" id="UP000019484"/>
    </source>
</evidence>
<dbReference type="Pfam" id="PF03403">
    <property type="entry name" value="PAF-AH_p_II"/>
    <property type="match status" value="1"/>
</dbReference>
<feature type="region of interest" description="Disordered" evidence="5">
    <location>
        <begin position="389"/>
        <end position="422"/>
    </location>
</feature>
<organism evidence="6 7">
    <name type="scientific">Capronia coronata CBS 617.96</name>
    <dbReference type="NCBI Taxonomy" id="1182541"/>
    <lineage>
        <taxon>Eukaryota</taxon>
        <taxon>Fungi</taxon>
        <taxon>Dikarya</taxon>
        <taxon>Ascomycota</taxon>
        <taxon>Pezizomycotina</taxon>
        <taxon>Eurotiomycetes</taxon>
        <taxon>Chaetothyriomycetidae</taxon>
        <taxon>Chaetothyriales</taxon>
        <taxon>Herpotrichiellaceae</taxon>
        <taxon>Capronia</taxon>
    </lineage>
</organism>
<dbReference type="GeneID" id="19159085"/>
<keyword evidence="3 4" id="KW-0443">Lipid metabolism</keyword>
<dbReference type="AlphaFoldDB" id="W9YDY3"/>
<feature type="compositionally biased region" description="Polar residues" evidence="5">
    <location>
        <begin position="487"/>
        <end position="498"/>
    </location>
</feature>
<name>W9YDY3_9EURO</name>
<dbReference type="SUPFAM" id="SSF53474">
    <property type="entry name" value="alpha/beta-Hydrolases"/>
    <property type="match status" value="1"/>
</dbReference>
<feature type="region of interest" description="Disordered" evidence="5">
    <location>
        <begin position="434"/>
        <end position="503"/>
    </location>
</feature>
<dbReference type="HOGENOM" id="CLU_024458_0_0_1"/>
<gene>
    <name evidence="6" type="ORF">A1O1_04199</name>
</gene>
<dbReference type="Proteomes" id="UP000019484">
    <property type="component" value="Unassembled WGS sequence"/>
</dbReference>
<dbReference type="RefSeq" id="XP_007723286.1">
    <property type="nucleotide sequence ID" value="XM_007725096.1"/>
</dbReference>
<comment type="similarity">
    <text evidence="4">Belongs to the serine esterase family.</text>
</comment>
<evidence type="ECO:0000256" key="3">
    <source>
        <dbReference type="ARBA" id="ARBA00023098"/>
    </source>
</evidence>
<dbReference type="PIRSF" id="PIRSF018169">
    <property type="entry name" value="PAF_acetylhydrolase"/>
    <property type="match status" value="1"/>
</dbReference>
<feature type="compositionally biased region" description="Low complexity" evidence="5">
    <location>
        <begin position="434"/>
        <end position="446"/>
    </location>
</feature>
<protein>
    <recommendedName>
        <fullName evidence="4">Putative phospholipase</fullName>
        <ecNumber evidence="4">3.1.1.47</ecNumber>
    </recommendedName>
</protein>
<keyword evidence="1 4" id="KW-0378">Hydrolase</keyword>
<sequence length="598" mass="65431">MISSLSPIPSLPEPFGPHKVGTAEWEIPISEIPSPSPVPDPQISTIKFRVFYPTLPTATSKISAPWLPQPQRAWSEAYASFLGASPRLSSIFARFTFFLNYTSLPAIADVPLQPRDRDQSSGYPVVIFSHGLGGNFNAYSAVCASLASFGIVCVAPEHRDGSAPVSFIRSADGNIASSIDYRRYPHTPTQEVLTSRNAQLRIRLWELEQLFTVLSSLDSGERRFSNYATAPGDRSSGPSDSQSWKDQLDLRPGRITWAGHSFGACTMVQFVKSVYYHQSAPSLAGTPYENDFDWRPLYKPAANSDLLHQITPESPIALLDLWAMPLRAEQTSWLWEKPLPCYDRDLKDNDKTTPNVVAIVTAEFHKHPELLNRMRAALSPNPAEALSMLENQSSTSPDPRQEREELTETTAFSTASYTGPSENNAAVVEVQPGVNSNANSKSNSVSPDTSSVPSRISSPNPGTSDNPSPASSTTSVSSTSSSPSASDQNPISNQNSAHPSHPKLFLIPSSAHLSQSDFGLLFPRLVRYVTKAEDPEEIIALNVRAVLSVMRGVGLDVEPFKRSRDSKIAGKENTPVDEDDILTERCQEKRVIPVPLLD</sequence>
<dbReference type="eggNOG" id="KOG3847">
    <property type="taxonomic scope" value="Eukaryota"/>
</dbReference>
<dbReference type="PANTHER" id="PTHR10272">
    <property type="entry name" value="PLATELET-ACTIVATING FACTOR ACETYLHYDROLASE"/>
    <property type="match status" value="1"/>
</dbReference>
<dbReference type="EMBL" id="AMWN01000003">
    <property type="protein sequence ID" value="EXJ91092.1"/>
    <property type="molecule type" value="Genomic_DNA"/>
</dbReference>
<comment type="catalytic activity">
    <reaction evidence="4">
        <text>a 1-O-alkyl-2-acetyl-sn-glycero-3-phosphocholine + H2O = a 1-O-alkyl-sn-glycero-3-phosphocholine + acetate + H(+)</text>
        <dbReference type="Rhea" id="RHEA:17777"/>
        <dbReference type="ChEBI" id="CHEBI:15377"/>
        <dbReference type="ChEBI" id="CHEBI:15378"/>
        <dbReference type="ChEBI" id="CHEBI:30089"/>
        <dbReference type="ChEBI" id="CHEBI:30909"/>
        <dbReference type="ChEBI" id="CHEBI:36707"/>
        <dbReference type="EC" id="3.1.1.47"/>
    </reaction>
</comment>
<dbReference type="EC" id="3.1.1.47" evidence="4"/>
<evidence type="ECO:0000256" key="2">
    <source>
        <dbReference type="ARBA" id="ARBA00022963"/>
    </source>
</evidence>
<proteinExistence type="inferred from homology"/>
<feature type="compositionally biased region" description="Low complexity" evidence="5">
    <location>
        <begin position="467"/>
        <end position="486"/>
    </location>
</feature>